<evidence type="ECO:0008006" key="3">
    <source>
        <dbReference type="Google" id="ProtNLM"/>
    </source>
</evidence>
<organism evidence="1 2">
    <name type="scientific">Vitrella brassicaformis (strain CCMP3155)</name>
    <dbReference type="NCBI Taxonomy" id="1169540"/>
    <lineage>
        <taxon>Eukaryota</taxon>
        <taxon>Sar</taxon>
        <taxon>Alveolata</taxon>
        <taxon>Colpodellida</taxon>
        <taxon>Vitrellaceae</taxon>
        <taxon>Vitrella</taxon>
    </lineage>
</organism>
<dbReference type="InParanoid" id="A0A0G4F463"/>
<reference evidence="1 2" key="1">
    <citation type="submission" date="2014-11" db="EMBL/GenBank/DDBJ databases">
        <authorList>
            <person name="Zhu J."/>
            <person name="Qi W."/>
            <person name="Song R."/>
        </authorList>
    </citation>
    <scope>NUCLEOTIDE SEQUENCE [LARGE SCALE GENOMIC DNA]</scope>
</reference>
<gene>
    <name evidence="1" type="ORF">Vbra_14409</name>
</gene>
<dbReference type="Proteomes" id="UP000041254">
    <property type="component" value="Unassembled WGS sequence"/>
</dbReference>
<sequence length="146" mass="16517">MNYAGAERWKPAFKLTSLWQNIRFLLAPGGTLYVNNIPALLFQGHPCDCKRPQSWPPKKTMCEHHERLGVEICWNNGAMRVLFDPFIDLLDAMGLRLVGPFAYDRLRLVGPFAYDRIVLPPFVPSASLVPAMGVAFRPARPKLIKP</sequence>
<dbReference type="AlphaFoldDB" id="A0A0G4F463"/>
<dbReference type="EMBL" id="CDMY01000375">
    <property type="protein sequence ID" value="CEM07033.1"/>
    <property type="molecule type" value="Genomic_DNA"/>
</dbReference>
<protein>
    <recommendedName>
        <fullName evidence="3">Methyltransferase</fullName>
    </recommendedName>
</protein>
<accession>A0A0G4F463</accession>
<evidence type="ECO:0000313" key="2">
    <source>
        <dbReference type="Proteomes" id="UP000041254"/>
    </source>
</evidence>
<dbReference type="VEuPathDB" id="CryptoDB:Vbra_14409"/>
<evidence type="ECO:0000313" key="1">
    <source>
        <dbReference type="EMBL" id="CEM07033.1"/>
    </source>
</evidence>
<name>A0A0G4F463_VITBC</name>
<proteinExistence type="predicted"/>
<keyword evidence="2" id="KW-1185">Reference proteome</keyword>
<dbReference type="PhylomeDB" id="A0A0G4F463"/>